<dbReference type="RefSeq" id="WP_336558553.1">
    <property type="nucleotide sequence ID" value="NZ_JBBAYL010000018.1"/>
</dbReference>
<feature type="non-terminal residue" evidence="2">
    <location>
        <position position="1"/>
    </location>
</feature>
<evidence type="ECO:0000313" key="2">
    <source>
        <dbReference type="EMBL" id="MEI5613816.1"/>
    </source>
</evidence>
<accession>A0ABU8GKU2</accession>
<dbReference type="EMBL" id="JBBAYM010000024">
    <property type="protein sequence ID" value="MEI5613816.1"/>
    <property type="molecule type" value="Genomic_DNA"/>
</dbReference>
<keyword evidence="1" id="KW-0472">Membrane</keyword>
<organism evidence="2 3">
    <name type="scientific">Streptomyces brasiliscabiei</name>
    <dbReference type="NCBI Taxonomy" id="2736302"/>
    <lineage>
        <taxon>Bacteria</taxon>
        <taxon>Bacillati</taxon>
        <taxon>Actinomycetota</taxon>
        <taxon>Actinomycetes</taxon>
        <taxon>Kitasatosporales</taxon>
        <taxon>Streptomycetaceae</taxon>
        <taxon>Streptomyces</taxon>
    </lineage>
</organism>
<evidence type="ECO:0000313" key="3">
    <source>
        <dbReference type="Proteomes" id="UP001365781"/>
    </source>
</evidence>
<keyword evidence="1" id="KW-0812">Transmembrane</keyword>
<name>A0ABU8GKU2_9ACTN</name>
<feature type="transmembrane region" description="Helical" evidence="1">
    <location>
        <begin position="21"/>
        <end position="42"/>
    </location>
</feature>
<protein>
    <recommendedName>
        <fullName evidence="4">PrsW family intramembrane metalloprotease</fullName>
    </recommendedName>
</protein>
<feature type="transmembrane region" description="Helical" evidence="1">
    <location>
        <begin position="48"/>
        <end position="67"/>
    </location>
</feature>
<comment type="caution">
    <text evidence="2">The sequence shown here is derived from an EMBL/GenBank/DDBJ whole genome shotgun (WGS) entry which is preliminary data.</text>
</comment>
<evidence type="ECO:0000256" key="1">
    <source>
        <dbReference type="SAM" id="Phobius"/>
    </source>
</evidence>
<keyword evidence="3" id="KW-1185">Reference proteome</keyword>
<evidence type="ECO:0008006" key="4">
    <source>
        <dbReference type="Google" id="ProtNLM"/>
    </source>
</evidence>
<dbReference type="Proteomes" id="UP001365781">
    <property type="component" value="Unassembled WGS sequence"/>
</dbReference>
<proteinExistence type="predicted"/>
<reference evidence="2 3" key="1">
    <citation type="submission" date="2024-03" db="EMBL/GenBank/DDBJ databases">
        <title>First Report of Pectobacterium brasiliscabiei causing potato scab in china.</title>
        <authorList>
            <person name="Handique U."/>
        </authorList>
    </citation>
    <scope>NUCLEOTIDE SEQUENCE [LARGE SCALE GENOMIC DNA]</scope>
    <source>
        <strain evidence="2 3">ZRIMU1503</strain>
    </source>
</reference>
<sequence length="78" mass="7931">SSASEARQHDQPAQAGAIRANAGALFLPLAVAHLVFNISVLLKWFAPGLPTMVIALMLATAAILGVAPRRAGKTGATA</sequence>
<gene>
    <name evidence="2" type="ORF">WB403_32190</name>
</gene>
<keyword evidence="1" id="KW-1133">Transmembrane helix</keyword>